<dbReference type="Pfam" id="PF03135">
    <property type="entry name" value="CagE_TrbE_VirB"/>
    <property type="match status" value="1"/>
</dbReference>
<feature type="region of interest" description="Disordered" evidence="4">
    <location>
        <begin position="833"/>
        <end position="871"/>
    </location>
</feature>
<keyword evidence="2" id="KW-0547">Nucleotide-binding</keyword>
<dbReference type="InterPro" id="IPR027417">
    <property type="entry name" value="P-loop_NTPase"/>
</dbReference>
<sequence length="871" mass="100844">MSARIPNFLSRLIKKKQQKNTEKEEKELKKSFPSMKDTFFKINQGADKLLMLKEPKVFSLEEESNIVCKYKQNYILTKDGNLSMGVELSGISYSALQLEEELNYLETRINFFTKLHPQIEMNVVIKKEKVLEKSHKPLEQKNPYAREIIAKWQSHSNIYKIKYYLMISTTNKTLTGAMESFKSKTQNDNKEDKSEASLKNKLNILDETYNNIKSRLGLFHPRLMNADEVLNFYATYANAKETNLRYSHEMLTDSYISSNLEFQKSRFIFETNEGKTIFARFISIKAYEGDEIKSLISSNLLKNDNEFMVFIHLTPYSKEKAVKKIKDNSVFAENIIKEELATLMEEVKADRENLVQASFSVLLQDEDENELEEKTKALTAILENQNLNIVRESLNQKALFFSFFPSRGNLNARKKTLKVSNVSTITTFENEVSGFNRNDWGEECVTKFKHINGTPFMFNFHFLEYGDKPNGHTLIIGGIGAGKTTFTQFLMTNLFKYDIDIFAMDKLRGMHNFTQFIGGEYHDSEGKDFKFNPFSLEYSAENIEFLKLWLGFMADLKENEHEARNEIQATLKRLYLSKRQDQIISLDDFIMSLPTNNTTNLKMRFESYKDSIFNNKEDALNFEKQLSVLNMDSILNNKKIAALSAMYIFHKLKNKAKNNTHKRGFFCFIDELKDYLTEPTMSQKILEAILEVRKLGGVMCMGFQTIELFKEIAFGSTFISNIANFIIFPTNNTNELESLEEVIGLTPTELKFLSSTSQNARQFLLKMKLRNESAYLDADLSKLGSHLKVFSSSSDNVMLIKELQKENPREWRSNYLRISNDPNEFNQKILTKRQAEKEKFPPVSNPPASNPNSLNQANSNQENQPTIKEEQ</sequence>
<feature type="compositionally biased region" description="Low complexity" evidence="4">
    <location>
        <begin position="850"/>
        <end position="861"/>
    </location>
</feature>
<evidence type="ECO:0000256" key="4">
    <source>
        <dbReference type="SAM" id="MobiDB-lite"/>
    </source>
</evidence>
<evidence type="ECO:0000256" key="1">
    <source>
        <dbReference type="ARBA" id="ARBA00006512"/>
    </source>
</evidence>
<dbReference type="InterPro" id="IPR018145">
    <property type="entry name" value="CagE_TrbE_VirB_cntrl_dom"/>
</dbReference>
<comment type="similarity">
    <text evidence="1">Belongs to the TrbE/VirB4 family.</text>
</comment>
<name>A0AAX2UHT9_9BACT</name>
<evidence type="ECO:0000256" key="3">
    <source>
        <dbReference type="ARBA" id="ARBA00022840"/>
    </source>
</evidence>
<organism evidence="6 7">
    <name type="scientific">Campylobacter helveticus</name>
    <dbReference type="NCBI Taxonomy" id="28898"/>
    <lineage>
        <taxon>Bacteria</taxon>
        <taxon>Pseudomonadati</taxon>
        <taxon>Campylobacterota</taxon>
        <taxon>Epsilonproteobacteria</taxon>
        <taxon>Campylobacterales</taxon>
        <taxon>Campylobacteraceae</taxon>
        <taxon>Campylobacter</taxon>
    </lineage>
</organism>
<feature type="domain" description="CagE TrbE VirB component of type IV transporter system central" evidence="5">
    <location>
        <begin position="215"/>
        <end position="413"/>
    </location>
</feature>
<dbReference type="GO" id="GO:0005524">
    <property type="term" value="F:ATP binding"/>
    <property type="evidence" value="ECO:0007669"/>
    <property type="project" value="UniProtKB-KW"/>
</dbReference>
<gene>
    <name evidence="6" type="ORF">FDW42_06230</name>
</gene>
<keyword evidence="3" id="KW-0067">ATP-binding</keyword>
<reference evidence="6 7" key="1">
    <citation type="submission" date="2019-05" db="EMBL/GenBank/DDBJ databases">
        <title>Draft genomes of eight strains of Campylobacter helveticus isolated from cats and a dog in New Zealand.</title>
        <authorList>
            <person name="Bojanic K."/>
            <person name="Midwinter A.C."/>
            <person name="Biggs P.J."/>
            <person name="Acke E."/>
            <person name="Cornelius A.J."/>
            <person name="Marshall J.C."/>
        </authorList>
    </citation>
    <scope>NUCLEOTIDE SEQUENCE [LARGE SCALE GENOMIC DNA]</scope>
    <source>
        <strain evidence="6 7">ACP123b</strain>
    </source>
</reference>
<dbReference type="PANTHER" id="PTHR30121">
    <property type="entry name" value="UNCHARACTERIZED PROTEIN YJGR-RELATED"/>
    <property type="match status" value="1"/>
</dbReference>
<dbReference type="EMBL" id="VDBS01000047">
    <property type="protein sequence ID" value="TNB56930.1"/>
    <property type="molecule type" value="Genomic_DNA"/>
</dbReference>
<dbReference type="InterPro" id="IPR051162">
    <property type="entry name" value="T4SS_component"/>
</dbReference>
<accession>A0AAX2UHT9</accession>
<dbReference type="RefSeq" id="WP_139026797.1">
    <property type="nucleotide sequence ID" value="NZ_VDBR01000034.1"/>
</dbReference>
<evidence type="ECO:0000259" key="5">
    <source>
        <dbReference type="Pfam" id="PF03135"/>
    </source>
</evidence>
<dbReference type="SUPFAM" id="SSF52540">
    <property type="entry name" value="P-loop containing nucleoside triphosphate hydrolases"/>
    <property type="match status" value="1"/>
</dbReference>
<dbReference type="PANTHER" id="PTHR30121:SF12">
    <property type="entry name" value="TYPE IV SECRETION SYSTEM PROTEIN CAGE"/>
    <property type="match status" value="1"/>
</dbReference>
<dbReference type="Gene3D" id="3.40.50.300">
    <property type="entry name" value="P-loop containing nucleotide triphosphate hydrolases"/>
    <property type="match status" value="1"/>
</dbReference>
<evidence type="ECO:0000313" key="7">
    <source>
        <dbReference type="Proteomes" id="UP000306813"/>
    </source>
</evidence>
<evidence type="ECO:0000256" key="2">
    <source>
        <dbReference type="ARBA" id="ARBA00022741"/>
    </source>
</evidence>
<dbReference type="Proteomes" id="UP000306813">
    <property type="component" value="Unassembled WGS sequence"/>
</dbReference>
<feature type="compositionally biased region" description="Polar residues" evidence="4">
    <location>
        <begin position="862"/>
        <end position="871"/>
    </location>
</feature>
<comment type="caution">
    <text evidence="6">The sequence shown here is derived from an EMBL/GenBank/DDBJ whole genome shotgun (WGS) entry which is preliminary data.</text>
</comment>
<dbReference type="AlphaFoldDB" id="A0AAX2UHT9"/>
<protein>
    <submittedName>
        <fullName evidence="6">AAA family ATPase</fullName>
    </submittedName>
</protein>
<evidence type="ECO:0000313" key="6">
    <source>
        <dbReference type="EMBL" id="TNB56930.1"/>
    </source>
</evidence>
<proteinExistence type="inferred from homology"/>